<evidence type="ECO:0000259" key="2">
    <source>
        <dbReference type="Pfam" id="PF20434"/>
    </source>
</evidence>
<comment type="caution">
    <text evidence="3">The sequence shown here is derived from an EMBL/GenBank/DDBJ whole genome shotgun (WGS) entry which is preliminary data.</text>
</comment>
<dbReference type="RefSeq" id="WP_092086029.1">
    <property type="nucleotide sequence ID" value="NZ_FNEL01000041.1"/>
</dbReference>
<feature type="domain" description="BD-FAE-like" evidence="2">
    <location>
        <begin position="15"/>
        <end position="183"/>
    </location>
</feature>
<name>A0A1G8N327_9LACT</name>
<dbReference type="InterPro" id="IPR050300">
    <property type="entry name" value="GDXG_lipolytic_enzyme"/>
</dbReference>
<dbReference type="Pfam" id="PF20434">
    <property type="entry name" value="BD-FAE"/>
    <property type="match status" value="1"/>
</dbReference>
<gene>
    <name evidence="3" type="ORF">CJ205_06125</name>
</gene>
<dbReference type="EMBL" id="PNHE01000025">
    <property type="protein sequence ID" value="PMC58110.1"/>
    <property type="molecule type" value="Genomic_DNA"/>
</dbReference>
<evidence type="ECO:0000256" key="1">
    <source>
        <dbReference type="ARBA" id="ARBA00022801"/>
    </source>
</evidence>
<dbReference type="Proteomes" id="UP000235682">
    <property type="component" value="Unassembled WGS sequence"/>
</dbReference>
<dbReference type="GO" id="GO:0016787">
    <property type="term" value="F:hydrolase activity"/>
    <property type="evidence" value="ECO:0007669"/>
    <property type="project" value="UniProtKB-KW"/>
</dbReference>
<keyword evidence="1 3" id="KW-0378">Hydrolase</keyword>
<dbReference type="PANTHER" id="PTHR48081">
    <property type="entry name" value="AB HYDROLASE SUPERFAMILY PROTEIN C4A8.06C"/>
    <property type="match status" value="1"/>
</dbReference>
<dbReference type="STRING" id="84521.SAMN04487994_104110"/>
<proteinExistence type="predicted"/>
<sequence length="228" mass="26281">MEIIHYGQHEDQFIEVHVPSKVNSPNQWLVLVHGGYWRDKYNLSLSDPLIELLLNKGFKVVNIEYRRGHHPWPIPEEDVKKAIQFFKDSTFFKGEEIILIGHSVGGQLALNNASQAERIIALAPVTDVLYTKEHHLGNEAVKDYFGDAPDSLLKEASPLSRLPLKTKTLMIHGFNDEQVKIETTFKYIEKNNKNNIDLYAYAVFPHMDCIDPEGKHIDVMINWIKKHK</sequence>
<dbReference type="InterPro" id="IPR029058">
    <property type="entry name" value="AB_hydrolase_fold"/>
</dbReference>
<reference evidence="3 4" key="1">
    <citation type="submission" date="2017-09" db="EMBL/GenBank/DDBJ databases">
        <title>Bacterial strain isolated from the female urinary microbiota.</title>
        <authorList>
            <person name="Thomas-White K."/>
            <person name="Kumar N."/>
            <person name="Forster S."/>
            <person name="Putonti C."/>
            <person name="Lawley T."/>
            <person name="Wolfe A.J."/>
        </authorList>
    </citation>
    <scope>NUCLEOTIDE SEQUENCE [LARGE SCALE GENOMIC DNA]</scope>
    <source>
        <strain evidence="3 4">UMB0852</strain>
    </source>
</reference>
<dbReference type="OrthoDB" id="179999at2"/>
<dbReference type="SUPFAM" id="SSF53474">
    <property type="entry name" value="alpha/beta-Hydrolases"/>
    <property type="match status" value="1"/>
</dbReference>
<evidence type="ECO:0000313" key="4">
    <source>
        <dbReference type="Proteomes" id="UP000235682"/>
    </source>
</evidence>
<dbReference type="AlphaFoldDB" id="A0A1G8N327"/>
<dbReference type="InterPro" id="IPR049492">
    <property type="entry name" value="BD-FAE-like_dom"/>
</dbReference>
<organism evidence="3 4">
    <name type="scientific">Dolosicoccus paucivorans</name>
    <dbReference type="NCBI Taxonomy" id="84521"/>
    <lineage>
        <taxon>Bacteria</taxon>
        <taxon>Bacillati</taxon>
        <taxon>Bacillota</taxon>
        <taxon>Bacilli</taxon>
        <taxon>Lactobacillales</taxon>
        <taxon>Aerococcaceae</taxon>
        <taxon>Dolosicoccus</taxon>
    </lineage>
</organism>
<accession>A0A1G8N327</accession>
<protein>
    <submittedName>
        <fullName evidence="3">Alpha/beta hydrolase</fullName>
    </submittedName>
</protein>
<evidence type="ECO:0000313" key="3">
    <source>
        <dbReference type="EMBL" id="PMC58110.1"/>
    </source>
</evidence>
<keyword evidence="4" id="KW-1185">Reference proteome</keyword>
<dbReference type="Gene3D" id="3.40.50.1820">
    <property type="entry name" value="alpha/beta hydrolase"/>
    <property type="match status" value="1"/>
</dbReference>